<keyword evidence="9" id="KW-1185">Reference proteome</keyword>
<evidence type="ECO:0000259" key="7">
    <source>
        <dbReference type="Pfam" id="PF09864"/>
    </source>
</evidence>
<dbReference type="InterPro" id="IPR053196">
    <property type="entry name" value="Lipoprotein_YbaY-like"/>
</dbReference>
<protein>
    <submittedName>
        <fullName evidence="8">YbaY family lipoprotein</fullName>
    </submittedName>
</protein>
<gene>
    <name evidence="8" type="ORF">OLW01_03455</name>
</gene>
<evidence type="ECO:0000259" key="6">
    <source>
        <dbReference type="Pfam" id="PF03724"/>
    </source>
</evidence>
<sequence length="336" mass="37431">MKIFKYIATSLLFIFVVGCQQAPEQAVISGNIGYLERIALLPNSQATISLYDVSIADKKSELITEQTIDLKDKQVPIAFKLEFEADKLKENGRYAIRAIIKSQQGQLLWTTDTNYPVESTTSEQKLGMLRLVKVKSPEQSHTSTSITDLTQYQCDELSVQSRLRDNQLELIFNGKSYLLNRVVAASGEKYQLDSAGQPAIDFWQKGDEAMLTIDGETLSCQSEEQSHSDNKLANTQWQVTQINNQALIENSKVTINFSEQKIYGSAGCNQYTADYQLNSPEIKLSTIAVTKKACMAAELAEQESRFLILLGEVKQFTTGNNNLTLLDGSGNKLIAE</sequence>
<dbReference type="InterPro" id="IPR039366">
    <property type="entry name" value="Pilotin"/>
</dbReference>
<keyword evidence="2" id="KW-0472">Membrane</keyword>
<evidence type="ECO:0000256" key="4">
    <source>
        <dbReference type="ARBA" id="ARBA00023288"/>
    </source>
</evidence>
<dbReference type="Pfam" id="PF09619">
    <property type="entry name" value="YscW"/>
    <property type="match status" value="1"/>
</dbReference>
<dbReference type="SUPFAM" id="SSF141488">
    <property type="entry name" value="YdhA-like"/>
    <property type="match status" value="1"/>
</dbReference>
<evidence type="ECO:0000313" key="9">
    <source>
        <dbReference type="Proteomes" id="UP001163726"/>
    </source>
</evidence>
<dbReference type="InterPro" id="IPR038670">
    <property type="entry name" value="HslJ-like_sf"/>
</dbReference>
<name>A0ABY7ARA9_9ALTE</name>
<feature type="domain" description="DUF306" evidence="6">
    <location>
        <begin position="230"/>
        <end position="333"/>
    </location>
</feature>
<accession>A0ABY7ARA9</accession>
<keyword evidence="3" id="KW-0564">Palmitate</keyword>
<evidence type="ECO:0000313" key="8">
    <source>
        <dbReference type="EMBL" id="WAJ70879.1"/>
    </source>
</evidence>
<feature type="domain" description="C-type lysozyme inhibitor" evidence="7">
    <location>
        <begin position="152"/>
        <end position="217"/>
    </location>
</feature>
<dbReference type="PANTHER" id="PTHR38013">
    <property type="entry name" value="GLYCOPROTEIN/POLYSACCHARIDE METABOLISM"/>
    <property type="match status" value="1"/>
</dbReference>
<dbReference type="InterPro" id="IPR018660">
    <property type="entry name" value="MliC"/>
</dbReference>
<dbReference type="RefSeq" id="WP_268075226.1">
    <property type="nucleotide sequence ID" value="NZ_CP109965.1"/>
</dbReference>
<keyword evidence="1 5" id="KW-0732">Signal</keyword>
<dbReference type="Gene3D" id="2.40.128.200">
    <property type="match status" value="1"/>
</dbReference>
<dbReference type="PROSITE" id="PS51257">
    <property type="entry name" value="PROKAR_LIPOPROTEIN"/>
    <property type="match status" value="1"/>
</dbReference>
<organism evidence="8 9">
    <name type="scientific">Catenovulum adriaticum</name>
    <dbReference type="NCBI Taxonomy" id="2984846"/>
    <lineage>
        <taxon>Bacteria</taxon>
        <taxon>Pseudomonadati</taxon>
        <taxon>Pseudomonadota</taxon>
        <taxon>Gammaproteobacteria</taxon>
        <taxon>Alteromonadales</taxon>
        <taxon>Alteromonadaceae</taxon>
        <taxon>Catenovulum</taxon>
    </lineage>
</organism>
<feature type="signal peptide" evidence="5">
    <location>
        <begin position="1"/>
        <end position="22"/>
    </location>
</feature>
<dbReference type="Gene3D" id="2.40.128.270">
    <property type="match status" value="1"/>
</dbReference>
<evidence type="ECO:0000256" key="3">
    <source>
        <dbReference type="ARBA" id="ARBA00023139"/>
    </source>
</evidence>
<proteinExistence type="predicted"/>
<dbReference type="Pfam" id="PF09864">
    <property type="entry name" value="MliC"/>
    <property type="match status" value="1"/>
</dbReference>
<evidence type="ECO:0000256" key="2">
    <source>
        <dbReference type="ARBA" id="ARBA00023136"/>
    </source>
</evidence>
<dbReference type="Proteomes" id="UP001163726">
    <property type="component" value="Chromosome"/>
</dbReference>
<dbReference type="InterPro" id="IPR036328">
    <property type="entry name" value="MliC_sf"/>
</dbReference>
<reference evidence="8" key="1">
    <citation type="submission" date="2022-10" db="EMBL/GenBank/DDBJ databases">
        <title>Catenovulum adriacola sp. nov. isolated in the Harbour of Susak.</title>
        <authorList>
            <person name="Schoch T."/>
            <person name="Reich S.J."/>
            <person name="Stoeferle S."/>
            <person name="Flaiz M."/>
            <person name="Kazda M."/>
            <person name="Riedel C.U."/>
            <person name="Duerre P."/>
        </authorList>
    </citation>
    <scope>NUCLEOTIDE SEQUENCE</scope>
    <source>
        <strain evidence="8">TS8</strain>
    </source>
</reference>
<dbReference type="PANTHER" id="PTHR38013:SF1">
    <property type="entry name" value="GLYCOPROTEIN_POLYSACCHARIDE METABOLISM"/>
    <property type="match status" value="1"/>
</dbReference>
<dbReference type="EMBL" id="CP109965">
    <property type="protein sequence ID" value="WAJ70879.1"/>
    <property type="molecule type" value="Genomic_DNA"/>
</dbReference>
<evidence type="ECO:0000256" key="1">
    <source>
        <dbReference type="ARBA" id="ARBA00022729"/>
    </source>
</evidence>
<feature type="chain" id="PRO_5045268500" evidence="5">
    <location>
        <begin position="23"/>
        <end position="336"/>
    </location>
</feature>
<dbReference type="InterPro" id="IPR005184">
    <property type="entry name" value="DUF306_Meta_HslJ"/>
</dbReference>
<dbReference type="Pfam" id="PF03724">
    <property type="entry name" value="META"/>
    <property type="match status" value="1"/>
</dbReference>
<evidence type="ECO:0000256" key="5">
    <source>
        <dbReference type="SAM" id="SignalP"/>
    </source>
</evidence>
<keyword evidence="4 8" id="KW-0449">Lipoprotein</keyword>